<evidence type="ECO:0000313" key="2">
    <source>
        <dbReference type="Proteomes" id="UP000192578"/>
    </source>
</evidence>
<protein>
    <submittedName>
        <fullName evidence="1">Uncharacterized protein</fullName>
    </submittedName>
</protein>
<sequence>MTTSDVAPQSKNAIVVVEKIQQTESENKASYGGVRFDLSEQDRDDEDRPTYEVPIWVKLKSLSVAIRVQLRARADPNVIFNADTRNFTRARLDECERSHPVL</sequence>
<dbReference type="Proteomes" id="UP000192578">
    <property type="component" value="Unassembled WGS sequence"/>
</dbReference>
<comment type="caution">
    <text evidence="1">The sequence shown here is derived from an EMBL/GenBank/DDBJ whole genome shotgun (WGS) entry which is preliminary data.</text>
</comment>
<evidence type="ECO:0000313" key="1">
    <source>
        <dbReference type="EMBL" id="OQV13078.1"/>
    </source>
</evidence>
<proteinExistence type="predicted"/>
<organism evidence="1 2">
    <name type="scientific">Hypsibius exemplaris</name>
    <name type="common">Freshwater tardigrade</name>
    <dbReference type="NCBI Taxonomy" id="2072580"/>
    <lineage>
        <taxon>Eukaryota</taxon>
        <taxon>Metazoa</taxon>
        <taxon>Ecdysozoa</taxon>
        <taxon>Tardigrada</taxon>
        <taxon>Eutardigrada</taxon>
        <taxon>Parachela</taxon>
        <taxon>Hypsibioidea</taxon>
        <taxon>Hypsibiidae</taxon>
        <taxon>Hypsibius</taxon>
    </lineage>
</organism>
<reference evidence="2" key="1">
    <citation type="submission" date="2017-01" db="EMBL/GenBank/DDBJ databases">
        <title>Comparative genomics of anhydrobiosis in the tardigrade Hypsibius dujardini.</title>
        <authorList>
            <person name="Yoshida Y."/>
            <person name="Koutsovoulos G."/>
            <person name="Laetsch D."/>
            <person name="Stevens L."/>
            <person name="Kumar S."/>
            <person name="Horikawa D."/>
            <person name="Ishino K."/>
            <person name="Komine S."/>
            <person name="Tomita M."/>
            <person name="Blaxter M."/>
            <person name="Arakawa K."/>
        </authorList>
    </citation>
    <scope>NUCLEOTIDE SEQUENCE [LARGE SCALE GENOMIC DNA]</scope>
    <source>
        <strain evidence="2">Z151</strain>
    </source>
</reference>
<dbReference type="EMBL" id="MTYJ01000130">
    <property type="protein sequence ID" value="OQV13078.1"/>
    <property type="molecule type" value="Genomic_DNA"/>
</dbReference>
<accession>A0A1W0WD30</accession>
<name>A0A1W0WD30_HYPEX</name>
<keyword evidence="2" id="KW-1185">Reference proteome</keyword>
<dbReference type="AlphaFoldDB" id="A0A1W0WD30"/>
<gene>
    <name evidence="1" type="ORF">BV898_12619</name>
</gene>